<organism evidence="6 7">
    <name type="scientific">Mycena metata</name>
    <dbReference type="NCBI Taxonomy" id="1033252"/>
    <lineage>
        <taxon>Eukaryota</taxon>
        <taxon>Fungi</taxon>
        <taxon>Dikarya</taxon>
        <taxon>Basidiomycota</taxon>
        <taxon>Agaricomycotina</taxon>
        <taxon>Agaricomycetes</taxon>
        <taxon>Agaricomycetidae</taxon>
        <taxon>Agaricales</taxon>
        <taxon>Marasmiineae</taxon>
        <taxon>Mycenaceae</taxon>
        <taxon>Mycena</taxon>
    </lineage>
</organism>
<evidence type="ECO:0000259" key="5">
    <source>
        <dbReference type="PROSITE" id="PS50865"/>
    </source>
</evidence>
<dbReference type="Proteomes" id="UP001215598">
    <property type="component" value="Unassembled WGS sequence"/>
</dbReference>
<comment type="caution">
    <text evidence="6">The sequence shown here is derived from an EMBL/GenBank/DDBJ whole genome shotgun (WGS) entry which is preliminary data.</text>
</comment>
<evidence type="ECO:0000313" key="6">
    <source>
        <dbReference type="EMBL" id="KAJ7719837.1"/>
    </source>
</evidence>
<dbReference type="PROSITE" id="PS50865">
    <property type="entry name" value="ZF_MYND_2"/>
    <property type="match status" value="1"/>
</dbReference>
<evidence type="ECO:0000256" key="1">
    <source>
        <dbReference type="ARBA" id="ARBA00022723"/>
    </source>
</evidence>
<dbReference type="Gene3D" id="6.10.140.2220">
    <property type="match status" value="1"/>
</dbReference>
<dbReference type="GO" id="GO:0008270">
    <property type="term" value="F:zinc ion binding"/>
    <property type="evidence" value="ECO:0007669"/>
    <property type="project" value="UniProtKB-KW"/>
</dbReference>
<dbReference type="AlphaFoldDB" id="A0AAD7HHB7"/>
<dbReference type="SUPFAM" id="SSF144232">
    <property type="entry name" value="HIT/MYND zinc finger-like"/>
    <property type="match status" value="1"/>
</dbReference>
<protein>
    <recommendedName>
        <fullName evidence="5">MYND-type domain-containing protein</fullName>
    </recommendedName>
</protein>
<sequence>MPSFTDLYKTWEQTYGPSAVTQDPLTHLPSADRKLSPDALKISAMLRASLRDPMSNNSLCALAIEAAATSDLLTERRPDIMSKDANEVQVLRAIMYFLTCPRSDQELRALMQKLDTCRCNLRDPRIALLHHQNDTLSSDTIRTVTELCQLLSPLLNTLPSGMFHKTRKNKAPDAQPWPSSQNDIIPTPGGAKATVAALLAWATVPSAKSFAVFPLLGSLARFWEPLARELFRTPQAFSLATDHLQWVLDHYNPRDEDIVKGQNFVLPVLMCTDGFFFPLVAKDPQATLKALDPVFDQMVQITVKIRPILKAIGPIARGADPWFNRMESLIRSARKPHPLDFNPRLGPTFAVVFGEVLYIRNINQCMHLGCPNPLGRKLSACKRCGVMSYCDVKCQRPAWRAPIFPHKTVCDLLHALRKALNLENDAEWDSWVIRPKDTVVAPNREISDFNEMCKAKHVSEELSVLIGDEVFGLTAAKRAQLDEQEEKEQRR</sequence>
<name>A0AAD7HHB7_9AGAR</name>
<evidence type="ECO:0000313" key="7">
    <source>
        <dbReference type="Proteomes" id="UP001215598"/>
    </source>
</evidence>
<keyword evidence="1" id="KW-0479">Metal-binding</keyword>
<evidence type="ECO:0000256" key="3">
    <source>
        <dbReference type="ARBA" id="ARBA00022833"/>
    </source>
</evidence>
<evidence type="ECO:0000256" key="4">
    <source>
        <dbReference type="PROSITE-ProRule" id="PRU00134"/>
    </source>
</evidence>
<keyword evidence="7" id="KW-1185">Reference proteome</keyword>
<keyword evidence="2 4" id="KW-0863">Zinc-finger</keyword>
<gene>
    <name evidence="6" type="ORF">B0H16DRAFT_394905</name>
</gene>
<dbReference type="EMBL" id="JARKIB010000247">
    <property type="protein sequence ID" value="KAJ7719837.1"/>
    <property type="molecule type" value="Genomic_DNA"/>
</dbReference>
<feature type="domain" description="MYND-type" evidence="5">
    <location>
        <begin position="365"/>
        <end position="410"/>
    </location>
</feature>
<reference evidence="6" key="1">
    <citation type="submission" date="2023-03" db="EMBL/GenBank/DDBJ databases">
        <title>Massive genome expansion in bonnet fungi (Mycena s.s.) driven by repeated elements and novel gene families across ecological guilds.</title>
        <authorList>
            <consortium name="Lawrence Berkeley National Laboratory"/>
            <person name="Harder C.B."/>
            <person name="Miyauchi S."/>
            <person name="Viragh M."/>
            <person name="Kuo A."/>
            <person name="Thoen E."/>
            <person name="Andreopoulos B."/>
            <person name="Lu D."/>
            <person name="Skrede I."/>
            <person name="Drula E."/>
            <person name="Henrissat B."/>
            <person name="Morin E."/>
            <person name="Kohler A."/>
            <person name="Barry K."/>
            <person name="LaButti K."/>
            <person name="Morin E."/>
            <person name="Salamov A."/>
            <person name="Lipzen A."/>
            <person name="Mereny Z."/>
            <person name="Hegedus B."/>
            <person name="Baldrian P."/>
            <person name="Stursova M."/>
            <person name="Weitz H."/>
            <person name="Taylor A."/>
            <person name="Grigoriev I.V."/>
            <person name="Nagy L.G."/>
            <person name="Martin F."/>
            <person name="Kauserud H."/>
        </authorList>
    </citation>
    <scope>NUCLEOTIDE SEQUENCE</scope>
    <source>
        <strain evidence="6">CBHHK182m</strain>
    </source>
</reference>
<keyword evidence="3" id="KW-0862">Zinc</keyword>
<dbReference type="InterPro" id="IPR002893">
    <property type="entry name" value="Znf_MYND"/>
</dbReference>
<proteinExistence type="predicted"/>
<dbReference type="Pfam" id="PF01753">
    <property type="entry name" value="zf-MYND"/>
    <property type="match status" value="1"/>
</dbReference>
<evidence type="ECO:0000256" key="2">
    <source>
        <dbReference type="ARBA" id="ARBA00022771"/>
    </source>
</evidence>
<accession>A0AAD7HHB7</accession>